<name>A0ABM1A4K5_APLCA</name>
<dbReference type="InterPro" id="IPR051288">
    <property type="entry name" value="Serum_paraoxonase/arylesterase"/>
</dbReference>
<sequence length="296" mass="33174">MSWKIAGCSILLFVLQHIVRVIYSFGYHLHYYQHYPGPCQQVEGIDLGSASLYTLPDGLTLITSGFSMNLLSPSYQAFYEEKGARGGVYMMDLKNASGELAPVPLSVVAEHSGFNPQSFRPHGISVWHDHDSGRYIVFVVNHPVREVDRVEKFVLDRGNGTLLHVKTYTSPKLRSLYDVQAVGEDSFYVSNVLYEQRSRFFMLLELFSLMPWSSVVLYQPETGYSQVVSGLTSATGLLVSPCGLFVYVLSCMGAEIRVYRRQEDNSLLLQQSYPLFTHPDMAAMDPSTGDLFVGAH</sequence>
<keyword evidence="2 5" id="KW-0378">Hydrolase</keyword>
<keyword evidence="6" id="KW-0812">Transmembrane</keyword>
<dbReference type="PANTHER" id="PTHR11799:SF12">
    <property type="entry name" value="PARAOXONASE-RELATED"/>
    <property type="match status" value="1"/>
</dbReference>
<dbReference type="InterPro" id="IPR002640">
    <property type="entry name" value="Arylesterase"/>
</dbReference>
<dbReference type="Proteomes" id="UP000694888">
    <property type="component" value="Unplaced"/>
</dbReference>
<dbReference type="EC" id="3.1.1.2" evidence="5"/>
<comment type="similarity">
    <text evidence="1 5">Belongs to the paraoxonase family.</text>
</comment>
<evidence type="ECO:0000256" key="5">
    <source>
        <dbReference type="RuleBase" id="RU368025"/>
    </source>
</evidence>
<proteinExistence type="inferred from homology"/>
<dbReference type="InterPro" id="IPR011042">
    <property type="entry name" value="6-blade_b-propeller_TolB-like"/>
</dbReference>
<feature type="non-terminal residue" evidence="8">
    <location>
        <position position="296"/>
    </location>
</feature>
<evidence type="ECO:0000256" key="1">
    <source>
        <dbReference type="ARBA" id="ARBA00008595"/>
    </source>
</evidence>
<accession>A0ABM1A4K5</accession>
<feature type="transmembrane region" description="Helical" evidence="6">
    <location>
        <begin position="200"/>
        <end position="219"/>
    </location>
</feature>
<keyword evidence="6" id="KW-0472">Membrane</keyword>
<dbReference type="Gene3D" id="2.120.10.30">
    <property type="entry name" value="TolB, C-terminal domain"/>
    <property type="match status" value="1"/>
</dbReference>
<keyword evidence="5" id="KW-0479">Metal-binding</keyword>
<keyword evidence="3 5" id="KW-1015">Disulfide bond</keyword>
<gene>
    <name evidence="8" type="primary">LOC101848218</name>
</gene>
<evidence type="ECO:0000256" key="2">
    <source>
        <dbReference type="ARBA" id="ARBA00022801"/>
    </source>
</evidence>
<evidence type="ECO:0000256" key="4">
    <source>
        <dbReference type="ARBA" id="ARBA00023180"/>
    </source>
</evidence>
<keyword evidence="4 5" id="KW-0325">Glycoprotein</keyword>
<dbReference type="RefSeq" id="XP_012940729.1">
    <property type="nucleotide sequence ID" value="XM_013085275.2"/>
</dbReference>
<organism evidence="7 8">
    <name type="scientific">Aplysia californica</name>
    <name type="common">California sea hare</name>
    <dbReference type="NCBI Taxonomy" id="6500"/>
    <lineage>
        <taxon>Eukaryota</taxon>
        <taxon>Metazoa</taxon>
        <taxon>Spiralia</taxon>
        <taxon>Lophotrochozoa</taxon>
        <taxon>Mollusca</taxon>
        <taxon>Gastropoda</taxon>
        <taxon>Heterobranchia</taxon>
        <taxon>Euthyneura</taxon>
        <taxon>Tectipleura</taxon>
        <taxon>Aplysiida</taxon>
        <taxon>Aplysioidea</taxon>
        <taxon>Aplysiidae</taxon>
        <taxon>Aplysia</taxon>
    </lineage>
</organism>
<protein>
    <recommendedName>
        <fullName evidence="5">Paraoxonase</fullName>
        <ecNumber evidence="5">3.1.1.2</ecNumber>
    </recommendedName>
</protein>
<comment type="catalytic activity">
    <reaction evidence="5">
        <text>a phenyl acetate + H2O = a phenol + acetate + H(+)</text>
        <dbReference type="Rhea" id="RHEA:17309"/>
        <dbReference type="ChEBI" id="CHEBI:15377"/>
        <dbReference type="ChEBI" id="CHEBI:15378"/>
        <dbReference type="ChEBI" id="CHEBI:30089"/>
        <dbReference type="ChEBI" id="CHEBI:33853"/>
        <dbReference type="ChEBI" id="CHEBI:140310"/>
        <dbReference type="EC" id="3.1.1.2"/>
    </reaction>
</comment>
<keyword evidence="6" id="KW-1133">Transmembrane helix</keyword>
<keyword evidence="5" id="KW-0106">Calcium</keyword>
<dbReference type="PANTHER" id="PTHR11799">
    <property type="entry name" value="PARAOXONASE"/>
    <property type="match status" value="1"/>
</dbReference>
<evidence type="ECO:0000313" key="8">
    <source>
        <dbReference type="RefSeq" id="XP_012940729.1"/>
    </source>
</evidence>
<reference evidence="8" key="1">
    <citation type="submission" date="2025-08" db="UniProtKB">
        <authorList>
            <consortium name="RefSeq"/>
        </authorList>
    </citation>
    <scope>IDENTIFICATION</scope>
</reference>
<dbReference type="GeneID" id="101848218"/>
<evidence type="ECO:0000313" key="7">
    <source>
        <dbReference type="Proteomes" id="UP000694888"/>
    </source>
</evidence>
<feature type="transmembrane region" description="Helical" evidence="6">
    <location>
        <begin position="231"/>
        <end position="252"/>
    </location>
</feature>
<keyword evidence="7" id="KW-1185">Reference proteome</keyword>
<dbReference type="Pfam" id="PF01731">
    <property type="entry name" value="Arylesterase"/>
    <property type="match status" value="1"/>
</dbReference>
<evidence type="ECO:0000256" key="3">
    <source>
        <dbReference type="ARBA" id="ARBA00023157"/>
    </source>
</evidence>
<comment type="cofactor">
    <cofactor evidence="5">
        <name>Ca(2+)</name>
        <dbReference type="ChEBI" id="CHEBI:29108"/>
    </cofactor>
    <text evidence="5">Binds 2 calcium ions per subunit.</text>
</comment>
<dbReference type="SUPFAM" id="SSF63829">
    <property type="entry name" value="Calcium-dependent phosphotriesterase"/>
    <property type="match status" value="1"/>
</dbReference>
<dbReference type="PRINTS" id="PR01785">
    <property type="entry name" value="PARAOXONASE"/>
</dbReference>
<evidence type="ECO:0000256" key="6">
    <source>
        <dbReference type="SAM" id="Phobius"/>
    </source>
</evidence>